<proteinExistence type="predicted"/>
<evidence type="ECO:0000313" key="2">
    <source>
        <dbReference type="EMBL" id="PAV66262.1"/>
    </source>
</evidence>
<gene>
    <name evidence="2" type="ORF">WR25_19901</name>
</gene>
<dbReference type="Proteomes" id="UP000218231">
    <property type="component" value="Unassembled WGS sequence"/>
</dbReference>
<feature type="region of interest" description="Disordered" evidence="1">
    <location>
        <begin position="107"/>
        <end position="132"/>
    </location>
</feature>
<dbReference type="EMBL" id="LIAE01010132">
    <property type="protein sequence ID" value="PAV66262.1"/>
    <property type="molecule type" value="Genomic_DNA"/>
</dbReference>
<protein>
    <submittedName>
        <fullName evidence="2">Uncharacterized protein</fullName>
    </submittedName>
</protein>
<evidence type="ECO:0000313" key="3">
    <source>
        <dbReference type="Proteomes" id="UP000218231"/>
    </source>
</evidence>
<feature type="compositionally biased region" description="Basic and acidic residues" evidence="1">
    <location>
        <begin position="203"/>
        <end position="214"/>
    </location>
</feature>
<keyword evidence="3" id="KW-1185">Reference proteome</keyword>
<dbReference type="AlphaFoldDB" id="A0A2A2JXE4"/>
<organism evidence="2 3">
    <name type="scientific">Diploscapter pachys</name>
    <dbReference type="NCBI Taxonomy" id="2018661"/>
    <lineage>
        <taxon>Eukaryota</taxon>
        <taxon>Metazoa</taxon>
        <taxon>Ecdysozoa</taxon>
        <taxon>Nematoda</taxon>
        <taxon>Chromadorea</taxon>
        <taxon>Rhabditida</taxon>
        <taxon>Rhabditina</taxon>
        <taxon>Rhabditomorpha</taxon>
        <taxon>Rhabditoidea</taxon>
        <taxon>Rhabditidae</taxon>
        <taxon>Diploscapter</taxon>
    </lineage>
</organism>
<feature type="region of interest" description="Disordered" evidence="1">
    <location>
        <begin position="240"/>
        <end position="281"/>
    </location>
</feature>
<feature type="compositionally biased region" description="Basic residues" evidence="1">
    <location>
        <begin position="111"/>
        <end position="124"/>
    </location>
</feature>
<accession>A0A2A2JXE4</accession>
<feature type="region of interest" description="Disordered" evidence="1">
    <location>
        <begin position="424"/>
        <end position="468"/>
    </location>
</feature>
<reference evidence="2 3" key="1">
    <citation type="journal article" date="2017" name="Curr. Biol.">
        <title>Genome architecture and evolution of a unichromosomal asexual nematode.</title>
        <authorList>
            <person name="Fradin H."/>
            <person name="Zegar C."/>
            <person name="Gutwein M."/>
            <person name="Lucas J."/>
            <person name="Kovtun M."/>
            <person name="Corcoran D."/>
            <person name="Baugh L.R."/>
            <person name="Kiontke K."/>
            <person name="Gunsalus K."/>
            <person name="Fitch D.H."/>
            <person name="Piano F."/>
        </authorList>
    </citation>
    <scope>NUCLEOTIDE SEQUENCE [LARGE SCALE GENOMIC DNA]</scope>
    <source>
        <strain evidence="2">PF1309</strain>
    </source>
</reference>
<sequence length="468" mass="51696">MRDAIAVQPDRDDPAVIARRAVLQSPRRWIDADHDAHQIVGHTAPARFEQRARPQGAGQILDHLAVQLLPAQRRAGIGLFDMIDKHLRQERIVARRPARLDQPLRSQHALHQVRRSRRRRHQHARVSAAPEAHHQIVPGRIAAPPLGQLVAPRRAMLRPAQLLGRIGRIDIGDRPIGPAHLALVDRIARDPPRLGDRAQPARPVDHHPPHVRLGRADQRDCGILVRRQRRHPFRARACLAEAAPGADQPDAPVPLRRRLPRPRPPADPAFRQLAPHAKGQSPDELSALYLGHRGQPGDQVDRTASQDDRVAFLAGGDRPGRAATPWLACGTAGALRHQAQRLVPIERPALRRLIGADVGVGRQDLSDHADLDRLIPRLDRGRPPLAKAGVGAQPIIDLRRMQIDRAGCGLDIARRCEMIEEQALQGDGPSHPPTPHRQAHHHDLGRFAAVHAPSPPHSPRPRNASGRA</sequence>
<name>A0A2A2JXE4_9BILA</name>
<comment type="caution">
    <text evidence="2">The sequence shown here is derived from an EMBL/GenBank/DDBJ whole genome shotgun (WGS) entry which is preliminary data.</text>
</comment>
<feature type="region of interest" description="Disordered" evidence="1">
    <location>
        <begin position="191"/>
        <end position="214"/>
    </location>
</feature>
<evidence type="ECO:0000256" key="1">
    <source>
        <dbReference type="SAM" id="MobiDB-lite"/>
    </source>
</evidence>